<dbReference type="InterPro" id="IPR029063">
    <property type="entry name" value="SAM-dependent_MTases_sf"/>
</dbReference>
<evidence type="ECO:0000313" key="4">
    <source>
        <dbReference type="Proteomes" id="UP000639606"/>
    </source>
</evidence>
<dbReference type="GO" id="GO:0032259">
    <property type="term" value="P:methylation"/>
    <property type="evidence" value="ECO:0007669"/>
    <property type="project" value="UniProtKB-KW"/>
</dbReference>
<gene>
    <name evidence="2" type="ORF">GCM10010185_24710</name>
    <name evidence="3" type="ORF">GCM10010185_68640</name>
</gene>
<reference evidence="2" key="2">
    <citation type="submission" date="2020-09" db="EMBL/GenBank/DDBJ databases">
        <authorList>
            <person name="Sun Q."/>
            <person name="Ohkuma M."/>
        </authorList>
    </citation>
    <scope>NUCLEOTIDE SEQUENCE</scope>
    <source>
        <strain evidence="2">JCM 3313</strain>
    </source>
</reference>
<dbReference type="AlphaFoldDB" id="A0A918AL39"/>
<protein>
    <submittedName>
        <fullName evidence="2">Type 11 methyltransferase</fullName>
    </submittedName>
</protein>
<accession>A0A918AL39</accession>
<evidence type="ECO:0000313" key="2">
    <source>
        <dbReference type="EMBL" id="GGP51733.1"/>
    </source>
</evidence>
<dbReference type="EMBL" id="BMRG01000027">
    <property type="protein sequence ID" value="GGP85066.1"/>
    <property type="molecule type" value="Genomic_DNA"/>
</dbReference>
<evidence type="ECO:0000313" key="3">
    <source>
        <dbReference type="EMBL" id="GGP85066.1"/>
    </source>
</evidence>
<dbReference type="PANTHER" id="PTHR42912:SF99">
    <property type="entry name" value="METHYLTRANSFERASE TYPE 12 DOMAIN-CONTAINING PROTEIN"/>
    <property type="match status" value="1"/>
</dbReference>
<name>A0A918AL39_9PSEU</name>
<comment type="caution">
    <text evidence="2">The sequence shown here is derived from an EMBL/GenBank/DDBJ whole genome shotgun (WGS) entry which is preliminary data.</text>
</comment>
<dbReference type="InterPro" id="IPR013216">
    <property type="entry name" value="Methyltransf_11"/>
</dbReference>
<keyword evidence="2" id="KW-0489">Methyltransferase</keyword>
<feature type="domain" description="Methyltransferase type 11" evidence="1">
    <location>
        <begin position="41"/>
        <end position="130"/>
    </location>
</feature>
<dbReference type="Gene3D" id="3.40.50.150">
    <property type="entry name" value="Vaccinia Virus protein VP39"/>
    <property type="match status" value="1"/>
</dbReference>
<dbReference type="EMBL" id="BMRG01000004">
    <property type="protein sequence ID" value="GGP51733.1"/>
    <property type="molecule type" value="Genomic_DNA"/>
</dbReference>
<keyword evidence="4" id="KW-1185">Reference proteome</keyword>
<dbReference type="Proteomes" id="UP000639606">
    <property type="component" value="Unassembled WGS sequence"/>
</dbReference>
<dbReference type="CDD" id="cd02440">
    <property type="entry name" value="AdoMet_MTases"/>
    <property type="match status" value="1"/>
</dbReference>
<dbReference type="Pfam" id="PF08241">
    <property type="entry name" value="Methyltransf_11"/>
    <property type="match status" value="1"/>
</dbReference>
<dbReference type="SUPFAM" id="SSF53335">
    <property type="entry name" value="S-adenosyl-L-methionine-dependent methyltransferases"/>
    <property type="match status" value="1"/>
</dbReference>
<dbReference type="GO" id="GO:0008757">
    <property type="term" value="F:S-adenosylmethionine-dependent methyltransferase activity"/>
    <property type="evidence" value="ECO:0007669"/>
    <property type="project" value="InterPro"/>
</dbReference>
<dbReference type="InterPro" id="IPR050508">
    <property type="entry name" value="Methyltransf_Superfamily"/>
</dbReference>
<dbReference type="RefSeq" id="WP_189223384.1">
    <property type="nucleotide sequence ID" value="NZ_BMRG01000004.1"/>
</dbReference>
<proteinExistence type="predicted"/>
<dbReference type="PANTHER" id="PTHR42912">
    <property type="entry name" value="METHYLTRANSFERASE"/>
    <property type="match status" value="1"/>
</dbReference>
<keyword evidence="2" id="KW-0808">Transferase</keyword>
<evidence type="ECO:0000259" key="1">
    <source>
        <dbReference type="Pfam" id="PF08241"/>
    </source>
</evidence>
<reference evidence="2" key="1">
    <citation type="journal article" date="2014" name="Int. J. Syst. Evol. Microbiol.">
        <title>Complete genome sequence of Corynebacterium casei LMG S-19264T (=DSM 44701T), isolated from a smear-ripened cheese.</title>
        <authorList>
            <consortium name="US DOE Joint Genome Institute (JGI-PGF)"/>
            <person name="Walter F."/>
            <person name="Albersmeier A."/>
            <person name="Kalinowski J."/>
            <person name="Ruckert C."/>
        </authorList>
    </citation>
    <scope>NUCLEOTIDE SEQUENCE</scope>
    <source>
        <strain evidence="2">JCM 3313</strain>
    </source>
</reference>
<sequence>MAQSSSFDRIAKQYDNSRGGLERGQTAAAIIARHLVPGAVLEVGIGTGAVAAGLREFGHPVVGVDISAEMLREAGDRFPGAVARADAVALPVADGCLPNVVCAHVLHVVSDMGAAISEAARVLRPGGRLVALHGNTVSDPDPVSEAMAALEPLRARPDSPEGVAAAAAAAGLRVVAQSWAGPYETAFSPEDFAKALTGKQYPYLWRVDDATWVRVVEPVIAALRALPDPQRARQQSWRVPLTVLVKG</sequence>
<organism evidence="2 4">
    <name type="scientific">Saccharothrix coeruleofusca</name>
    <dbReference type="NCBI Taxonomy" id="33919"/>
    <lineage>
        <taxon>Bacteria</taxon>
        <taxon>Bacillati</taxon>
        <taxon>Actinomycetota</taxon>
        <taxon>Actinomycetes</taxon>
        <taxon>Pseudonocardiales</taxon>
        <taxon>Pseudonocardiaceae</taxon>
        <taxon>Saccharothrix</taxon>
    </lineage>
</organism>